<name>A0A7S4DW28_9EUKA</name>
<proteinExistence type="predicted"/>
<dbReference type="InterPro" id="IPR011008">
    <property type="entry name" value="Dimeric_a/b-barrel"/>
</dbReference>
<evidence type="ECO:0000256" key="1">
    <source>
        <dbReference type="SAM" id="SignalP"/>
    </source>
</evidence>
<dbReference type="PANTHER" id="PTHR33336:SF15">
    <property type="entry name" value="ABM DOMAIN-CONTAINING PROTEIN"/>
    <property type="match status" value="1"/>
</dbReference>
<gene>
    <name evidence="3" type="ORF">LGLO00237_LOCUS26395</name>
</gene>
<dbReference type="SUPFAM" id="SSF54909">
    <property type="entry name" value="Dimeric alpha+beta barrel"/>
    <property type="match status" value="2"/>
</dbReference>
<sequence>MRPLIAILALAVIMIVSLRAFSRHPSLTGTITKSRPAFRASVLRRGLSAGARTKDTRVSIHPYFNVKEGKMDDFKATFGDFYTCVDKETNCFYYGFSVNEEEGVIYNRECYDSAEGLKKHIDNTAAVAGPVGDLCHDVKLEIHGPAEELKKLEDLAKDINAKMFVLDENGFTNNNMKPGKDTAVSIHPYFKVPADKWDQFVGAFEKYYEAVKNEPNNHHYAFSTNKEEGIVFNREQYDSAEGLLAHIENTAPVNEVTAGLFDSVDLEIHGPASELEKLKDFAAESGSKLFVLDENARCYK</sequence>
<dbReference type="Gene3D" id="3.30.70.100">
    <property type="match status" value="2"/>
</dbReference>
<dbReference type="GO" id="GO:0003824">
    <property type="term" value="F:catalytic activity"/>
    <property type="evidence" value="ECO:0007669"/>
    <property type="project" value="TreeGrafter"/>
</dbReference>
<protein>
    <recommendedName>
        <fullName evidence="2">ABM domain-containing protein</fullName>
    </recommendedName>
</protein>
<keyword evidence="1" id="KW-0732">Signal</keyword>
<dbReference type="PANTHER" id="PTHR33336">
    <property type="entry name" value="QUINOL MONOOXYGENASE YGIN-RELATED"/>
    <property type="match status" value="1"/>
</dbReference>
<dbReference type="Pfam" id="PF03992">
    <property type="entry name" value="ABM"/>
    <property type="match status" value="1"/>
</dbReference>
<feature type="chain" id="PRO_5031410843" description="ABM domain-containing protein" evidence="1">
    <location>
        <begin position="21"/>
        <end position="300"/>
    </location>
</feature>
<accession>A0A7S4DW28</accession>
<evidence type="ECO:0000313" key="3">
    <source>
        <dbReference type="EMBL" id="CAE0674621.1"/>
    </source>
</evidence>
<evidence type="ECO:0000259" key="2">
    <source>
        <dbReference type="Pfam" id="PF03992"/>
    </source>
</evidence>
<feature type="signal peptide" evidence="1">
    <location>
        <begin position="1"/>
        <end position="20"/>
    </location>
</feature>
<dbReference type="InterPro" id="IPR007138">
    <property type="entry name" value="ABM_dom"/>
</dbReference>
<dbReference type="AlphaFoldDB" id="A0A7S4DW28"/>
<organism evidence="3">
    <name type="scientific">Lotharella globosa</name>
    <dbReference type="NCBI Taxonomy" id="91324"/>
    <lineage>
        <taxon>Eukaryota</taxon>
        <taxon>Sar</taxon>
        <taxon>Rhizaria</taxon>
        <taxon>Cercozoa</taxon>
        <taxon>Chlorarachniophyceae</taxon>
        <taxon>Lotharella</taxon>
    </lineage>
</organism>
<dbReference type="EMBL" id="HBIV01037010">
    <property type="protein sequence ID" value="CAE0674621.1"/>
    <property type="molecule type" value="Transcribed_RNA"/>
</dbReference>
<dbReference type="InterPro" id="IPR050744">
    <property type="entry name" value="AI-2_Isomerase_LsrG"/>
</dbReference>
<reference evidence="3" key="1">
    <citation type="submission" date="2021-01" db="EMBL/GenBank/DDBJ databases">
        <authorList>
            <person name="Corre E."/>
            <person name="Pelletier E."/>
            <person name="Niang G."/>
            <person name="Scheremetjew M."/>
            <person name="Finn R."/>
            <person name="Kale V."/>
            <person name="Holt S."/>
            <person name="Cochrane G."/>
            <person name="Meng A."/>
            <person name="Brown T."/>
            <person name="Cohen L."/>
        </authorList>
    </citation>
    <scope>NUCLEOTIDE SEQUENCE</scope>
    <source>
        <strain evidence="3">CCCM811</strain>
    </source>
</reference>
<feature type="domain" description="ABM" evidence="2">
    <location>
        <begin position="186"/>
        <end position="247"/>
    </location>
</feature>